<dbReference type="RefSeq" id="WP_220608098.1">
    <property type="nucleotide sequence ID" value="NZ_CP080598.1"/>
</dbReference>
<keyword evidence="4" id="KW-1185">Reference proteome</keyword>
<protein>
    <submittedName>
        <fullName evidence="3">Type II secretion system GspH family protein</fullName>
    </submittedName>
</protein>
<keyword evidence="2" id="KW-0812">Transmembrane</keyword>
<dbReference type="EMBL" id="CP080598">
    <property type="protein sequence ID" value="QYX29827.1"/>
    <property type="molecule type" value="Genomic_DNA"/>
</dbReference>
<gene>
    <name evidence="3" type="ORF">K2F26_12585</name>
</gene>
<keyword evidence="2" id="KW-0472">Membrane</keyword>
<dbReference type="Pfam" id="PF07963">
    <property type="entry name" value="N_methyl"/>
    <property type="match status" value="1"/>
</dbReference>
<dbReference type="PROSITE" id="PS00409">
    <property type="entry name" value="PROKAR_NTER_METHYL"/>
    <property type="match status" value="1"/>
</dbReference>
<feature type="transmembrane region" description="Helical" evidence="2">
    <location>
        <begin position="12"/>
        <end position="37"/>
    </location>
</feature>
<organism evidence="3 4">
    <name type="scientific">Sphaerospermopsis torques-reginae ITEP-024</name>
    <dbReference type="NCBI Taxonomy" id="984208"/>
    <lineage>
        <taxon>Bacteria</taxon>
        <taxon>Bacillati</taxon>
        <taxon>Cyanobacteriota</taxon>
        <taxon>Cyanophyceae</taxon>
        <taxon>Nostocales</taxon>
        <taxon>Aphanizomenonaceae</taxon>
        <taxon>Sphaerospermopsis</taxon>
        <taxon>Sphaerospermopsis torques-reginae</taxon>
    </lineage>
</organism>
<feature type="region of interest" description="Disordered" evidence="1">
    <location>
        <begin position="166"/>
        <end position="186"/>
    </location>
</feature>
<evidence type="ECO:0000313" key="4">
    <source>
        <dbReference type="Proteomes" id="UP000826540"/>
    </source>
</evidence>
<evidence type="ECO:0000313" key="3">
    <source>
        <dbReference type="EMBL" id="QYX29827.1"/>
    </source>
</evidence>
<reference evidence="3 4" key="1">
    <citation type="journal article" date="2022" name="J. Am. Chem. Soc.">
        <title>Biosynthesis of Guanitoxin Enables Global Environmental Detection in Freshwater Cyanobacteria.</title>
        <authorList>
            <person name="Lima S.T."/>
            <person name="Fallon T.R."/>
            <person name="Cordoza J.L."/>
            <person name="Chekan J.R."/>
            <person name="Delbaje E."/>
            <person name="Hopiavuori A.R."/>
            <person name="Alvarenga D.O."/>
            <person name="Wood S.M."/>
            <person name="Luhavaya H."/>
            <person name="Baumgartner J.T."/>
            <person name="Dorr F.A."/>
            <person name="Etchegaray A."/>
            <person name="Pinto E."/>
            <person name="McKinnie S.M.K."/>
            <person name="Fiore M.F."/>
            <person name="Moore B.S."/>
        </authorList>
    </citation>
    <scope>NUCLEOTIDE SEQUENCE [LARGE SCALE GENOMIC DNA]</scope>
    <source>
        <strain evidence="3 4">ITEP-024</strain>
    </source>
</reference>
<sequence length="298" mass="32390">MNKPRFHPDSGFSLLEVLVAILIVTFFTTVAMQMVIVSTAFRARAKEYATAANLIQQDLENIRSIANQYEFPTISATPSPTPSPSDSPTVFPSVLVLSSDNGLKHNDKIQFPGSPNVYTITEPTSIPTDTPTITISPGITPPPTPSLVSTVTPTPVEIGTRVVSNTSCSAIPPSPGSTTPDPDTGLGKKLKDKIATNVTTIPSELADNFTEEQAKSFTDYQAVNDYSPYTITNTGLELWMIRQDIVPEELARSPYDVLQVKYVVVRSKDQDKDGKLDIEILAELSTEVIPNASFQCIR</sequence>
<accession>A0ABX8WTY9</accession>
<dbReference type="InterPro" id="IPR012902">
    <property type="entry name" value="N_methyl_site"/>
</dbReference>
<evidence type="ECO:0000256" key="2">
    <source>
        <dbReference type="SAM" id="Phobius"/>
    </source>
</evidence>
<feature type="compositionally biased region" description="Low complexity" evidence="1">
    <location>
        <begin position="176"/>
        <end position="185"/>
    </location>
</feature>
<proteinExistence type="predicted"/>
<dbReference type="Proteomes" id="UP000826540">
    <property type="component" value="Chromosome"/>
</dbReference>
<dbReference type="NCBIfam" id="TIGR02532">
    <property type="entry name" value="IV_pilin_GFxxxE"/>
    <property type="match status" value="1"/>
</dbReference>
<keyword evidence="2" id="KW-1133">Transmembrane helix</keyword>
<evidence type="ECO:0000256" key="1">
    <source>
        <dbReference type="SAM" id="MobiDB-lite"/>
    </source>
</evidence>
<name>A0ABX8WTY9_9CYAN</name>